<keyword evidence="7" id="KW-0547">Nucleotide-binding</keyword>
<evidence type="ECO:0000256" key="8">
    <source>
        <dbReference type="ARBA" id="ARBA00022801"/>
    </source>
</evidence>
<dbReference type="InterPro" id="IPR006703">
    <property type="entry name" value="G_AIG1"/>
</dbReference>
<keyword evidence="10" id="KW-0460">Magnesium</keyword>
<dbReference type="EMBL" id="JAEFBK010000011">
    <property type="protein sequence ID" value="KAG7551338.1"/>
    <property type="molecule type" value="Genomic_DNA"/>
</dbReference>
<keyword evidence="6" id="KW-0479">Metal-binding</keyword>
<evidence type="ECO:0000256" key="1">
    <source>
        <dbReference type="ARBA" id="ARBA00001946"/>
    </source>
</evidence>
<evidence type="ECO:0000313" key="21">
    <source>
        <dbReference type="Proteomes" id="UP000694240"/>
    </source>
</evidence>
<keyword evidence="21" id="KW-1185">Reference proteome</keyword>
<dbReference type="InterPro" id="IPR045058">
    <property type="entry name" value="GIMA/IAN/Toc"/>
</dbReference>
<dbReference type="Pfam" id="PF11886">
    <property type="entry name" value="TOC159_MAD"/>
    <property type="match status" value="1"/>
</dbReference>
<organism evidence="20 21">
    <name type="scientific">Arabidopsis thaliana x Arabidopsis arenosa</name>
    <dbReference type="NCBI Taxonomy" id="1240361"/>
    <lineage>
        <taxon>Eukaryota</taxon>
        <taxon>Viridiplantae</taxon>
        <taxon>Streptophyta</taxon>
        <taxon>Embryophyta</taxon>
        <taxon>Tracheophyta</taxon>
        <taxon>Spermatophyta</taxon>
        <taxon>Magnoliopsida</taxon>
        <taxon>eudicotyledons</taxon>
        <taxon>Gunneridae</taxon>
        <taxon>Pentapetalae</taxon>
        <taxon>rosids</taxon>
        <taxon>malvids</taxon>
        <taxon>Brassicales</taxon>
        <taxon>Brassicaceae</taxon>
        <taxon>Camelineae</taxon>
        <taxon>Arabidopsis</taxon>
    </lineage>
</organism>
<gene>
    <name evidence="20" type="ORF">ISN45_Aa06g020200</name>
</gene>
<keyword evidence="13" id="KW-0342">GTP-binding</keyword>
<evidence type="ECO:0000313" key="20">
    <source>
        <dbReference type="EMBL" id="KAG7551338.1"/>
    </source>
</evidence>
<comment type="cofactor">
    <cofactor evidence="1">
        <name>Mg(2+)</name>
        <dbReference type="ChEBI" id="CHEBI:18420"/>
    </cofactor>
</comment>
<dbReference type="PANTHER" id="PTHR10903:SF68">
    <property type="entry name" value="TRANSLOCASE OF CHLOROPLAST 90, CHLOROPLASTIC"/>
    <property type="match status" value="1"/>
</dbReference>
<name>A0A8T1YZ39_9BRAS</name>
<keyword evidence="5" id="KW-0812">Transmembrane</keyword>
<keyword evidence="12" id="KW-1133">Transmembrane helix</keyword>
<evidence type="ECO:0000256" key="5">
    <source>
        <dbReference type="ARBA" id="ARBA00022692"/>
    </source>
</evidence>
<feature type="domain" description="AIG1-type G" evidence="19">
    <location>
        <begin position="186"/>
        <end position="416"/>
    </location>
</feature>
<keyword evidence="4" id="KW-0934">Plastid</keyword>
<evidence type="ECO:0000256" key="17">
    <source>
        <dbReference type="SAM" id="Coils"/>
    </source>
</evidence>
<evidence type="ECO:0000259" key="19">
    <source>
        <dbReference type="PROSITE" id="PS51720"/>
    </source>
</evidence>
<dbReference type="GO" id="GO:0045036">
    <property type="term" value="P:protein targeting to chloroplast"/>
    <property type="evidence" value="ECO:0007669"/>
    <property type="project" value="TreeGrafter"/>
</dbReference>
<evidence type="ECO:0000256" key="12">
    <source>
        <dbReference type="ARBA" id="ARBA00022989"/>
    </source>
</evidence>
<dbReference type="GO" id="GO:0015031">
    <property type="term" value="P:protein transport"/>
    <property type="evidence" value="ECO:0007669"/>
    <property type="project" value="UniProtKB-KW"/>
</dbReference>
<evidence type="ECO:0000256" key="3">
    <source>
        <dbReference type="ARBA" id="ARBA00022528"/>
    </source>
</evidence>
<evidence type="ECO:0000256" key="15">
    <source>
        <dbReference type="ARBA" id="ARBA00023766"/>
    </source>
</evidence>
<dbReference type="AlphaFoldDB" id="A0A8T1YZ39"/>
<dbReference type="InterPro" id="IPR024283">
    <property type="entry name" value="TOC159_MAD"/>
</dbReference>
<reference evidence="20 21" key="1">
    <citation type="submission" date="2020-12" db="EMBL/GenBank/DDBJ databases">
        <title>Concerted genomic and epigenomic changes stabilize Arabidopsis allopolyploids.</title>
        <authorList>
            <person name="Chen Z."/>
        </authorList>
    </citation>
    <scope>NUCLEOTIDE SEQUENCE [LARGE SCALE GENOMIC DNA]</scope>
    <source>
        <strain evidence="20">Allo738</strain>
        <tissue evidence="20">Leaf</tissue>
    </source>
</reference>
<dbReference type="CDD" id="cd01853">
    <property type="entry name" value="Toc34_like"/>
    <property type="match status" value="1"/>
</dbReference>
<keyword evidence="2" id="KW-0813">Transport</keyword>
<keyword evidence="11" id="KW-0653">Protein transport</keyword>
<dbReference type="FunFam" id="3.40.50.300:FF:000413">
    <property type="entry name" value="Translocase of chloroplast 120, chloroplastic"/>
    <property type="match status" value="1"/>
</dbReference>
<keyword evidence="9" id="KW-1002">Plastid outer membrane</keyword>
<comment type="similarity">
    <text evidence="16">Belongs to the TRAFAC class TrmE-Era-EngA-EngB-Septin-like GTPase superfamily. AIG1/Toc34/Toc159-like paraseptin GTPase family. TOC159 subfamily.</text>
</comment>
<evidence type="ECO:0000256" key="9">
    <source>
        <dbReference type="ARBA" id="ARBA00022805"/>
    </source>
</evidence>
<evidence type="ECO:0000256" key="10">
    <source>
        <dbReference type="ARBA" id="ARBA00022842"/>
    </source>
</evidence>
<evidence type="ECO:0000256" key="11">
    <source>
        <dbReference type="ARBA" id="ARBA00022927"/>
    </source>
</evidence>
<keyword evidence="3" id="KW-0150">Chloroplast</keyword>
<comment type="caution">
    <text evidence="20">The sequence shown here is derived from an EMBL/GenBank/DDBJ whole genome shotgun (WGS) entry which is preliminary data.</text>
</comment>
<keyword evidence="14" id="KW-0472">Membrane</keyword>
<dbReference type="GO" id="GO:0016787">
    <property type="term" value="F:hydrolase activity"/>
    <property type="evidence" value="ECO:0007669"/>
    <property type="project" value="UniProtKB-KW"/>
</dbReference>
<proteinExistence type="inferred from homology"/>
<protein>
    <submittedName>
        <fullName evidence="20">Translocase of chloroplast 159/132 membrane anchor domain</fullName>
    </submittedName>
</protein>
<accession>A0A8T1YZ39</accession>
<evidence type="ECO:0000256" key="18">
    <source>
        <dbReference type="SAM" id="MobiDB-lite"/>
    </source>
</evidence>
<sequence>MLETKCGITLTASSCCGSVGQVVMKGFKDWVFALSNSMASSRPLLGSDPFFRDSQEQDNQSQVPAALEPVTGSETPCSTSGDVEIQPPLSQQQVPLESLYQSSIDLNGKKHNPLAKIGDLQVQFLRLVQRFGQSQNNILVSKVLYRVHLAMLIRAEESELKSVKLRQDRAKALAKEQESSGIPELDFSLRILVLGKTGVGKSATINSIFGQSKSETDAFRPATDRIEEVMGTVSGVKVTFIDTPGFHPLSSSSTRKNRKILLSIKRYVKKRPPDVVLYLDRLDMIDMRYSDFSLLQLITEILGAAIWLNTILVMTHSTATTEGRNGQSVNYESYVGQRMDVVQHYIHQVVSDTKLENPVLLVENHPSCKKNLAGEYVLPNGLVWKPQFMFLCVCTKVLGDVQSLLRFRDSIGLGQPSSTRTASLPHLLSVFLRRSLSSGADEAEKEIDKLLNLELEEEDEYDQLPTIRILGKSRFEKLSKSQKKEYLDELDYRETLYLKKQLKEECRRRRDEKLIEEKNPNDTEQSDQAAVPLPDMAGPDSFDSDFPAHRYRCVAAGDQWLVRPVYDPQGWDRDVGFDGINIETAAKIKRNLFASATGQVSRDKQRFTIQSETNAAYTRNSREQTFAVAVDLQSSGEDLVYSCQGGTKLQTFKHNTTDLGVGVTSFGGKYYVGGKLEDTLLVGKRVKLTVNAGQMRGSGQTAHGGSFEACIRGRDYPVRNEQISLTMTALSFNRELVLNYGLQTQLRLARGTNIDVNINMNNRKMGKINVKLNSSEHWEIALISALTMFKALVRRRKSEMTKENEEEEL</sequence>
<evidence type="ECO:0000256" key="16">
    <source>
        <dbReference type="ARBA" id="ARBA00023775"/>
    </source>
</evidence>
<feature type="region of interest" description="Disordered" evidence="18">
    <location>
        <begin position="513"/>
        <end position="538"/>
    </location>
</feature>
<evidence type="ECO:0000256" key="4">
    <source>
        <dbReference type="ARBA" id="ARBA00022640"/>
    </source>
</evidence>
<keyword evidence="17" id="KW-0175">Coiled coil</keyword>
<evidence type="ECO:0000256" key="2">
    <source>
        <dbReference type="ARBA" id="ARBA00022448"/>
    </source>
</evidence>
<dbReference type="PROSITE" id="PS51720">
    <property type="entry name" value="G_AIG1"/>
    <property type="match status" value="1"/>
</dbReference>
<feature type="region of interest" description="Disordered" evidence="18">
    <location>
        <begin position="47"/>
        <end position="82"/>
    </location>
</feature>
<evidence type="ECO:0000256" key="14">
    <source>
        <dbReference type="ARBA" id="ARBA00023136"/>
    </source>
</evidence>
<feature type="coiled-coil region" evidence="17">
    <location>
        <begin position="433"/>
        <end position="460"/>
    </location>
</feature>
<dbReference type="Proteomes" id="UP000694240">
    <property type="component" value="Chromosome 11"/>
</dbReference>
<comment type="subcellular location">
    <subcellularLocation>
        <location evidence="15">Plastid</location>
        <location evidence="15">Chloroplast outer membrane</location>
        <topology evidence="15">Single-pass membrane protein</topology>
    </subcellularLocation>
</comment>
<feature type="compositionally biased region" description="Polar residues" evidence="18">
    <location>
        <begin position="72"/>
        <end position="81"/>
    </location>
</feature>
<evidence type="ECO:0000256" key="13">
    <source>
        <dbReference type="ARBA" id="ARBA00023134"/>
    </source>
</evidence>
<dbReference type="GO" id="GO:0005525">
    <property type="term" value="F:GTP binding"/>
    <property type="evidence" value="ECO:0007669"/>
    <property type="project" value="UniProtKB-KW"/>
</dbReference>
<evidence type="ECO:0000256" key="7">
    <source>
        <dbReference type="ARBA" id="ARBA00022741"/>
    </source>
</evidence>
<evidence type="ECO:0000256" key="6">
    <source>
        <dbReference type="ARBA" id="ARBA00022723"/>
    </source>
</evidence>
<dbReference type="PANTHER" id="PTHR10903">
    <property type="entry name" value="GTPASE, IMAP FAMILY MEMBER-RELATED"/>
    <property type="match status" value="1"/>
</dbReference>
<keyword evidence="8" id="KW-0378">Hydrolase</keyword>
<dbReference type="GO" id="GO:0046872">
    <property type="term" value="F:metal ion binding"/>
    <property type="evidence" value="ECO:0007669"/>
    <property type="project" value="UniProtKB-KW"/>
</dbReference>
<dbReference type="Pfam" id="PF04548">
    <property type="entry name" value="AIG1"/>
    <property type="match status" value="1"/>
</dbReference>
<dbReference type="GO" id="GO:0009707">
    <property type="term" value="C:chloroplast outer membrane"/>
    <property type="evidence" value="ECO:0007669"/>
    <property type="project" value="UniProtKB-SubCell"/>
</dbReference>